<organism evidence="2">
    <name type="scientific">Klebsiella phage FKP3</name>
    <dbReference type="NCBI Taxonomy" id="3231233"/>
    <lineage>
        <taxon>Viruses</taxon>
        <taxon>Duplodnaviria</taxon>
        <taxon>Heunggongvirae</taxon>
        <taxon>Uroviricota</taxon>
        <taxon>Caudoviricetes</taxon>
        <taxon>Stephanstirmvirinae</taxon>
        <taxon>Justusliebigvirus</taxon>
    </lineage>
</organism>
<evidence type="ECO:0000313" key="2">
    <source>
        <dbReference type="EMBL" id="XCI78183.1"/>
    </source>
</evidence>
<evidence type="ECO:0000256" key="1">
    <source>
        <dbReference type="SAM" id="MobiDB-lite"/>
    </source>
</evidence>
<reference evidence="2" key="1">
    <citation type="submission" date="2024-06" db="EMBL/GenBank/DDBJ databases">
        <title>High activity and specificity of bacteriophage cocktails against carbapenem-resistant Klebsiella pneumoniae belonging to high-risk clones CG258 and ST307.</title>
        <authorList>
            <person name="Jimenez Quiceno J."/>
            <person name="Salazar Ospina L."/>
            <person name="Tellez Carrasquilla S."/>
        </authorList>
    </citation>
    <scope>NUCLEOTIDE SEQUENCE</scope>
</reference>
<proteinExistence type="predicted"/>
<dbReference type="EMBL" id="PP895363">
    <property type="protein sequence ID" value="XCI78183.1"/>
    <property type="molecule type" value="Genomic_DNA"/>
</dbReference>
<name>A0AAU8I0G9_9CAUD</name>
<sequence>MSEFKTVSEAVAAAYAALEEAQRLSLETGEGFSFNPAYGMGGCFDPEEENEYTGDNWFPSSLGC</sequence>
<protein>
    <submittedName>
        <fullName evidence="2">Uncharacterized protein</fullName>
    </submittedName>
</protein>
<feature type="region of interest" description="Disordered" evidence="1">
    <location>
        <begin position="45"/>
        <end position="64"/>
    </location>
</feature>
<accession>A0AAU8I0G9</accession>